<name>A0A7G5BSK7_9BACL</name>
<dbReference type="PANTHER" id="PTHR33164">
    <property type="entry name" value="TRANSCRIPTIONAL REGULATOR, MARR FAMILY"/>
    <property type="match status" value="1"/>
</dbReference>
<dbReference type="Gene3D" id="1.10.10.10">
    <property type="entry name" value="Winged helix-like DNA-binding domain superfamily/Winged helix DNA-binding domain"/>
    <property type="match status" value="1"/>
</dbReference>
<organism evidence="3 4">
    <name type="scientific">Cohnella cholangitidis</name>
    <dbReference type="NCBI Taxonomy" id="2598458"/>
    <lineage>
        <taxon>Bacteria</taxon>
        <taxon>Bacillati</taxon>
        <taxon>Bacillota</taxon>
        <taxon>Bacilli</taxon>
        <taxon>Bacillales</taxon>
        <taxon>Paenibacillaceae</taxon>
        <taxon>Cohnella</taxon>
    </lineage>
</organism>
<accession>A0A7G5BSK7</accession>
<protein>
    <submittedName>
        <fullName evidence="3">MarR family transcriptional regulator</fullName>
    </submittedName>
</protein>
<sequence>MNIENIAELRSDIHKFIRLFGLLEQNVTPCGYPLSVSKVHALQELENASLSITELSRKLHLERSSVSRLVDALVKENLICREVNESNRKETILTLSDKGLRSVSQIRSQSIKFYQDVLAPLSYDDRVQIYEAFKKFNGALHQYRGKGLKHEPF</sequence>
<dbReference type="SUPFAM" id="SSF46785">
    <property type="entry name" value="Winged helix' DNA-binding domain"/>
    <property type="match status" value="1"/>
</dbReference>
<evidence type="ECO:0000256" key="1">
    <source>
        <dbReference type="ARBA" id="ARBA00023125"/>
    </source>
</evidence>
<evidence type="ECO:0000313" key="4">
    <source>
        <dbReference type="Proteomes" id="UP000515679"/>
    </source>
</evidence>
<keyword evidence="4" id="KW-1185">Reference proteome</keyword>
<evidence type="ECO:0000259" key="2">
    <source>
        <dbReference type="PROSITE" id="PS50995"/>
    </source>
</evidence>
<proteinExistence type="predicted"/>
<dbReference type="Proteomes" id="UP000515679">
    <property type="component" value="Chromosome"/>
</dbReference>
<dbReference type="EMBL" id="CP041969">
    <property type="protein sequence ID" value="QMV39941.1"/>
    <property type="molecule type" value="Genomic_DNA"/>
</dbReference>
<dbReference type="PRINTS" id="PR00598">
    <property type="entry name" value="HTHMARR"/>
</dbReference>
<dbReference type="InterPro" id="IPR039422">
    <property type="entry name" value="MarR/SlyA-like"/>
</dbReference>
<reference evidence="3 4" key="1">
    <citation type="submission" date="2019-07" db="EMBL/GenBank/DDBJ databases">
        <authorList>
            <person name="Kim J.K."/>
            <person name="Cheong H.-M."/>
            <person name="Choi Y."/>
            <person name="Hwang K.J."/>
            <person name="Lee S."/>
            <person name="Choi C."/>
        </authorList>
    </citation>
    <scope>NUCLEOTIDE SEQUENCE [LARGE SCALE GENOMIC DNA]</scope>
    <source>
        <strain evidence="3 4">KS 22</strain>
    </source>
</reference>
<dbReference type="Pfam" id="PF01047">
    <property type="entry name" value="MarR"/>
    <property type="match status" value="1"/>
</dbReference>
<dbReference type="RefSeq" id="WP_182301272.1">
    <property type="nucleotide sequence ID" value="NZ_CP041969.1"/>
</dbReference>
<dbReference type="KEGG" id="cchl:FPL14_01020"/>
<dbReference type="PROSITE" id="PS50995">
    <property type="entry name" value="HTH_MARR_2"/>
    <property type="match status" value="1"/>
</dbReference>
<dbReference type="InterPro" id="IPR036388">
    <property type="entry name" value="WH-like_DNA-bd_sf"/>
</dbReference>
<dbReference type="GO" id="GO:0003700">
    <property type="term" value="F:DNA-binding transcription factor activity"/>
    <property type="evidence" value="ECO:0007669"/>
    <property type="project" value="InterPro"/>
</dbReference>
<dbReference type="GO" id="GO:0006950">
    <property type="term" value="P:response to stress"/>
    <property type="evidence" value="ECO:0007669"/>
    <property type="project" value="TreeGrafter"/>
</dbReference>
<evidence type="ECO:0000313" key="3">
    <source>
        <dbReference type="EMBL" id="QMV39941.1"/>
    </source>
</evidence>
<dbReference type="GO" id="GO:0003677">
    <property type="term" value="F:DNA binding"/>
    <property type="evidence" value="ECO:0007669"/>
    <property type="project" value="UniProtKB-KW"/>
</dbReference>
<feature type="domain" description="HTH marR-type" evidence="2">
    <location>
        <begin position="6"/>
        <end position="138"/>
    </location>
</feature>
<keyword evidence="1" id="KW-0238">DNA-binding</keyword>
<dbReference type="InterPro" id="IPR000835">
    <property type="entry name" value="HTH_MarR-typ"/>
</dbReference>
<dbReference type="AlphaFoldDB" id="A0A7G5BSK7"/>
<gene>
    <name evidence="3" type="ORF">FPL14_01020</name>
</gene>
<dbReference type="InterPro" id="IPR036390">
    <property type="entry name" value="WH_DNA-bd_sf"/>
</dbReference>
<dbReference type="PANTHER" id="PTHR33164:SF57">
    <property type="entry name" value="MARR-FAMILY TRANSCRIPTIONAL REGULATOR"/>
    <property type="match status" value="1"/>
</dbReference>
<dbReference type="SMART" id="SM00347">
    <property type="entry name" value="HTH_MARR"/>
    <property type="match status" value="1"/>
</dbReference>